<evidence type="ECO:0000256" key="5">
    <source>
        <dbReference type="ARBA" id="ARBA00049117"/>
    </source>
</evidence>
<dbReference type="RefSeq" id="WP_071453701.1">
    <property type="nucleotide sequence ID" value="NZ_CP017675.1"/>
</dbReference>
<evidence type="ECO:0000256" key="1">
    <source>
        <dbReference type="ARBA" id="ARBA00022741"/>
    </source>
</evidence>
<keyword evidence="3" id="KW-0143">Chaperone</keyword>
<sequence>MAKIPVTIITGFLGAGKTTLLRHLLQSGEPAGLAVLVNEFGEVGIDGSLLENCCDTPVVELTNGCLCCTVQEDFLPTMRMLLERPVPPAAIVIETSGLALPKPLVQAFTWPDIRTRTTVDGVITVVDGENLLTGQLSRYYTDGVPLTEHDTPLAELLSDQLNCADLVLLNKTDTLTPDQQAQLTAWLHTQVRPGVKVIPCHHGEVPVEILLGQNMAVEADLTQRPSHHDQEHDEDDHDQEMQAVVLSSGEIAQPELLIQRLNEMINQYEIYRLKGWVNVAHKPLRLIVQGVGARLHTYYDRTWLPDESRRTQVVVIGRNLPPDLTLGF</sequence>
<keyword evidence="2" id="KW-0378">Hydrolase</keyword>
<reference evidence="8 9" key="1">
    <citation type="submission" date="2016-10" db="EMBL/GenBank/DDBJ databases">
        <title>Description of Gloeomargarita lithophora gen. nov., sp. nov., a thylakoid-bearing basal-branching cyanobacterium with intracellular carbonates, and proposal for Gloeomargaritales ord. nov.</title>
        <authorList>
            <person name="Moreira D."/>
            <person name="Tavera R."/>
            <person name="Benzerara K."/>
            <person name="Skouri-Panet F."/>
            <person name="Couradeau E."/>
            <person name="Gerard E."/>
            <person name="Loussert C."/>
            <person name="Novelo E."/>
            <person name="Zivanovic Y."/>
            <person name="Lopez-Garcia P."/>
        </authorList>
    </citation>
    <scope>NUCLEOTIDE SEQUENCE [LARGE SCALE GENOMIC DNA]</scope>
    <source>
        <strain evidence="8 9">D10</strain>
    </source>
</reference>
<feature type="domain" description="CobW/HypB/UreG nucleotide-binding" evidence="6">
    <location>
        <begin position="5"/>
        <end position="198"/>
    </location>
</feature>
<dbReference type="InterPro" id="IPR011629">
    <property type="entry name" value="CobW-like_C"/>
</dbReference>
<evidence type="ECO:0000259" key="7">
    <source>
        <dbReference type="Pfam" id="PF07683"/>
    </source>
</evidence>
<organism evidence="8 9">
    <name type="scientific">Gloeomargarita lithophora Alchichica-D10</name>
    <dbReference type="NCBI Taxonomy" id="1188229"/>
    <lineage>
        <taxon>Bacteria</taxon>
        <taxon>Bacillati</taxon>
        <taxon>Cyanobacteriota</taxon>
        <taxon>Cyanophyceae</taxon>
        <taxon>Gloeomargaritales</taxon>
        <taxon>Gloeomargaritaceae</taxon>
        <taxon>Gloeomargarita</taxon>
    </lineage>
</organism>
<dbReference type="STRING" id="1188229.GlitD10_0728"/>
<dbReference type="InterPro" id="IPR012824">
    <property type="entry name" value="CobW"/>
</dbReference>
<dbReference type="Gene3D" id="3.30.1220.10">
    <property type="entry name" value="CobW-like, C-terminal domain"/>
    <property type="match status" value="1"/>
</dbReference>
<feature type="domain" description="CobW C-terminal" evidence="7">
    <location>
        <begin position="242"/>
        <end position="323"/>
    </location>
</feature>
<dbReference type="PANTHER" id="PTHR13748">
    <property type="entry name" value="COBW-RELATED"/>
    <property type="match status" value="1"/>
</dbReference>
<evidence type="ECO:0000256" key="3">
    <source>
        <dbReference type="ARBA" id="ARBA00023186"/>
    </source>
</evidence>
<dbReference type="Pfam" id="PF02492">
    <property type="entry name" value="cobW"/>
    <property type="match status" value="1"/>
</dbReference>
<evidence type="ECO:0000259" key="6">
    <source>
        <dbReference type="Pfam" id="PF02492"/>
    </source>
</evidence>
<dbReference type="Gene3D" id="3.40.50.300">
    <property type="entry name" value="P-loop containing nucleotide triphosphate hydrolases"/>
    <property type="match status" value="1"/>
</dbReference>
<dbReference type="OrthoDB" id="517607at2"/>
<keyword evidence="1" id="KW-0547">Nucleotide-binding</keyword>
<evidence type="ECO:0000256" key="4">
    <source>
        <dbReference type="ARBA" id="ARBA00034320"/>
    </source>
</evidence>
<dbReference type="EMBL" id="CP017675">
    <property type="protein sequence ID" value="APB33042.1"/>
    <property type="molecule type" value="Genomic_DNA"/>
</dbReference>
<dbReference type="Proteomes" id="UP000180235">
    <property type="component" value="Chromosome"/>
</dbReference>
<evidence type="ECO:0000256" key="2">
    <source>
        <dbReference type="ARBA" id="ARBA00022801"/>
    </source>
</evidence>
<dbReference type="Pfam" id="PF07683">
    <property type="entry name" value="CobW_C"/>
    <property type="match status" value="1"/>
</dbReference>
<dbReference type="GO" id="GO:0016787">
    <property type="term" value="F:hydrolase activity"/>
    <property type="evidence" value="ECO:0007669"/>
    <property type="project" value="UniProtKB-KW"/>
</dbReference>
<dbReference type="InterPro" id="IPR003495">
    <property type="entry name" value="CobW/HypB/UreG_nucleotide-bd"/>
</dbReference>
<dbReference type="GO" id="GO:0009236">
    <property type="term" value="P:cobalamin biosynthetic process"/>
    <property type="evidence" value="ECO:0007669"/>
    <property type="project" value="InterPro"/>
</dbReference>
<dbReference type="PANTHER" id="PTHR13748:SF62">
    <property type="entry name" value="COBW DOMAIN-CONTAINING PROTEIN"/>
    <property type="match status" value="1"/>
</dbReference>
<dbReference type="InterPro" id="IPR027417">
    <property type="entry name" value="P-loop_NTPase"/>
</dbReference>
<comment type="similarity">
    <text evidence="4">Belongs to the SIMIBI class G3E GTPase family. ZNG1 subfamily.</text>
</comment>
<keyword evidence="9" id="KW-1185">Reference proteome</keyword>
<evidence type="ECO:0000313" key="8">
    <source>
        <dbReference type="EMBL" id="APB33042.1"/>
    </source>
</evidence>
<gene>
    <name evidence="8" type="primary">cobW</name>
    <name evidence="8" type="ORF">GlitD10_0728</name>
</gene>
<dbReference type="SUPFAM" id="SSF52540">
    <property type="entry name" value="P-loop containing nucleoside triphosphate hydrolases"/>
    <property type="match status" value="1"/>
</dbReference>
<accession>A0A1J0AAT6</accession>
<dbReference type="InterPro" id="IPR051316">
    <property type="entry name" value="Zinc-reg_GTPase_activator"/>
</dbReference>
<protein>
    <submittedName>
        <fullName evidence="8">Cobalamin biosynthesis protein CobW</fullName>
    </submittedName>
</protein>
<comment type="catalytic activity">
    <reaction evidence="5">
        <text>GTP + H2O = GDP + phosphate + H(+)</text>
        <dbReference type="Rhea" id="RHEA:19669"/>
        <dbReference type="ChEBI" id="CHEBI:15377"/>
        <dbReference type="ChEBI" id="CHEBI:15378"/>
        <dbReference type="ChEBI" id="CHEBI:37565"/>
        <dbReference type="ChEBI" id="CHEBI:43474"/>
        <dbReference type="ChEBI" id="CHEBI:58189"/>
    </reaction>
    <physiologicalReaction direction="left-to-right" evidence="5">
        <dbReference type="Rhea" id="RHEA:19670"/>
    </physiologicalReaction>
</comment>
<dbReference type="GO" id="GO:0000166">
    <property type="term" value="F:nucleotide binding"/>
    <property type="evidence" value="ECO:0007669"/>
    <property type="project" value="UniProtKB-KW"/>
</dbReference>
<evidence type="ECO:0000313" key="9">
    <source>
        <dbReference type="Proteomes" id="UP000180235"/>
    </source>
</evidence>
<dbReference type="KEGG" id="glt:GlitD10_0728"/>
<dbReference type="SUPFAM" id="SSF90002">
    <property type="entry name" value="Hypothetical protein YjiA, C-terminal domain"/>
    <property type="match status" value="1"/>
</dbReference>
<dbReference type="InterPro" id="IPR036627">
    <property type="entry name" value="CobW-likC_sf"/>
</dbReference>
<dbReference type="AlphaFoldDB" id="A0A1J0AAT6"/>
<dbReference type="CDD" id="cd03112">
    <property type="entry name" value="CobW-like"/>
    <property type="match status" value="1"/>
</dbReference>
<proteinExistence type="inferred from homology"/>
<name>A0A1J0AAT6_9CYAN</name>
<dbReference type="GO" id="GO:0005737">
    <property type="term" value="C:cytoplasm"/>
    <property type="evidence" value="ECO:0007669"/>
    <property type="project" value="TreeGrafter"/>
</dbReference>
<dbReference type="NCBIfam" id="TIGR02475">
    <property type="entry name" value="CobW"/>
    <property type="match status" value="1"/>
</dbReference>